<dbReference type="GO" id="GO:0008610">
    <property type="term" value="P:lipid biosynthetic process"/>
    <property type="evidence" value="ECO:0007669"/>
    <property type="project" value="UniProtKB-ARBA"/>
</dbReference>
<dbReference type="GO" id="GO:0009239">
    <property type="term" value="P:enterobactin biosynthetic process"/>
    <property type="evidence" value="ECO:0007669"/>
    <property type="project" value="TreeGrafter"/>
</dbReference>
<feature type="domain" description="Condensation" evidence="2">
    <location>
        <begin position="44"/>
        <end position="346"/>
    </location>
</feature>
<dbReference type="InterPro" id="IPR023213">
    <property type="entry name" value="CAT-like_dom_sf"/>
</dbReference>
<evidence type="ECO:0000256" key="1">
    <source>
        <dbReference type="SAM" id="MobiDB-lite"/>
    </source>
</evidence>
<dbReference type="AlphaFoldDB" id="A0A1E7N6J8"/>
<reference evidence="3" key="5">
    <citation type="submission" date="2020-09" db="EMBL/GenBank/DDBJ databases">
        <authorList>
            <person name="Sun Q."/>
            <person name="Ohkuma M."/>
        </authorList>
    </citation>
    <scope>NUCLEOTIDE SEQUENCE</scope>
    <source>
        <strain evidence="3">JCM 4434</strain>
    </source>
</reference>
<gene>
    <name evidence="3" type="ORF">GCM10010502_03700</name>
    <name evidence="4" type="ORF">HS99_0030155</name>
</gene>
<dbReference type="PANTHER" id="PTHR45527:SF1">
    <property type="entry name" value="FATTY ACID SYNTHASE"/>
    <property type="match status" value="1"/>
</dbReference>
<evidence type="ECO:0000313" key="5">
    <source>
        <dbReference type="Proteomes" id="UP000037395"/>
    </source>
</evidence>
<evidence type="ECO:0000313" key="3">
    <source>
        <dbReference type="EMBL" id="GGU56615.1"/>
    </source>
</evidence>
<dbReference type="PANTHER" id="PTHR45527">
    <property type="entry name" value="NONRIBOSOMAL PEPTIDE SYNTHETASE"/>
    <property type="match status" value="1"/>
</dbReference>
<dbReference type="Proteomes" id="UP000037395">
    <property type="component" value="Unassembled WGS sequence"/>
</dbReference>
<proteinExistence type="predicted"/>
<dbReference type="EMBL" id="JPRF03000028">
    <property type="protein sequence ID" value="OEV36274.1"/>
    <property type="molecule type" value="Genomic_DNA"/>
</dbReference>
<dbReference type="GeneID" id="97483559"/>
<dbReference type="Gene3D" id="3.30.559.30">
    <property type="entry name" value="Nonribosomal peptide synthetase, condensation domain"/>
    <property type="match status" value="1"/>
</dbReference>
<dbReference type="GO" id="GO:0043041">
    <property type="term" value="P:amino acid activation for nonribosomal peptide biosynthetic process"/>
    <property type="evidence" value="ECO:0007669"/>
    <property type="project" value="TreeGrafter"/>
</dbReference>
<keyword evidence="5" id="KW-1185">Reference proteome</keyword>
<reference evidence="4 5" key="2">
    <citation type="submission" date="2014-07" db="EMBL/GenBank/DDBJ databases">
        <authorList>
            <person name="Zhang J.E."/>
            <person name="Yang H."/>
            <person name="Guo J."/>
            <person name="Deng Z."/>
            <person name="Luo H."/>
            <person name="Luo M."/>
            <person name="Zhao B."/>
        </authorList>
    </citation>
    <scope>NUCLEOTIDE SEQUENCE [LARGE SCALE GENOMIC DNA]</scope>
    <source>
        <strain evidence="4">ATCC 10762</strain>
        <strain evidence="5">ATCC 10762 / DSM 40127 / CCM 3239 / JCM 4008 / LMG 5968 / NBRC 12843 / NCIMB 8234 / A-377</strain>
    </source>
</reference>
<dbReference type="Proteomes" id="UP000610124">
    <property type="component" value="Unassembled WGS sequence"/>
</dbReference>
<evidence type="ECO:0000313" key="4">
    <source>
        <dbReference type="EMBL" id="OEV36274.1"/>
    </source>
</evidence>
<comment type="caution">
    <text evidence="4">The sequence shown here is derived from an EMBL/GenBank/DDBJ whole genome shotgun (WGS) entry which is preliminary data.</text>
</comment>
<dbReference type="EMBL" id="BMUB01000001">
    <property type="protein sequence ID" value="GGU56615.1"/>
    <property type="molecule type" value="Genomic_DNA"/>
</dbReference>
<dbReference type="GO" id="GO:0009366">
    <property type="term" value="C:enterobactin synthetase complex"/>
    <property type="evidence" value="ECO:0007669"/>
    <property type="project" value="TreeGrafter"/>
</dbReference>
<feature type="region of interest" description="Disordered" evidence="1">
    <location>
        <begin position="476"/>
        <end position="523"/>
    </location>
</feature>
<name>A0A1E7N6J8_KITAU</name>
<accession>A0A1E7N6J8</accession>
<reference evidence="3" key="1">
    <citation type="journal article" date="2014" name="Int. J. Syst. Evol. Microbiol.">
        <title>Complete genome sequence of Corynebacterium casei LMG S-19264T (=DSM 44701T), isolated from a smear-ripened cheese.</title>
        <authorList>
            <consortium name="US DOE Joint Genome Institute (JGI-PGF)"/>
            <person name="Walter F."/>
            <person name="Albersmeier A."/>
            <person name="Kalinowski J."/>
            <person name="Ruckert C."/>
        </authorList>
    </citation>
    <scope>NUCLEOTIDE SEQUENCE</scope>
    <source>
        <strain evidence="3">JCM 4434</strain>
    </source>
</reference>
<protein>
    <recommendedName>
        <fullName evidence="2">Condensation domain-containing protein</fullName>
    </recommendedName>
</protein>
<dbReference type="GO" id="GO:0005829">
    <property type="term" value="C:cytosol"/>
    <property type="evidence" value="ECO:0007669"/>
    <property type="project" value="TreeGrafter"/>
</dbReference>
<dbReference type="InterPro" id="IPR001242">
    <property type="entry name" value="Condensation_dom"/>
</dbReference>
<sequence>MTADGTTGSAVPGAGGERVARAAHGQELVWLTGRRSRGLLLQHVADTFRLGAAIDEARLRAALGELAERHTALRTSLRVLDGELRQVVHPRIDLPVEFTDLGAPDDGRPAERLAEIADRAAAQPFDPDRAPLWRAVAVRLGAADWAVVLVAHQLVCDPDSLFLLNAELVELCAASEQGRPPVLPELPTDFAGYVDRRQGRPAAEFRREQPFGLPPGHGIPLDRPRPVVRAFAGAEVRSELPAGLPAALRKGAARLDAAPAVVLLAACAALLHGRSGRTDHGIGVPVSGRHRPETLPLVGALAGTVVLRLDTSGDPAFAELVDRVRGAAVAAWEHQDTRFPQLADELVDGSLDVLADAAEEQGRSGVPGDVPEQYRRSGVPFDDRANVPHRPWRAGLPPVGQLTFTTSEGPEPGPPCGFAEDDLLLEVADRAARLVYDSALFAPATARGLLDDYLALLGAALAEPATPLSLLLSPLPGAAGTRPPRPARDERTAGSPTGGRGPSGPDAPRGGRAAPSVLLRSTS</sequence>
<organism evidence="4 5">
    <name type="scientific">Kitasatospora aureofaciens</name>
    <name type="common">Streptomyces aureofaciens</name>
    <dbReference type="NCBI Taxonomy" id="1894"/>
    <lineage>
        <taxon>Bacteria</taxon>
        <taxon>Bacillati</taxon>
        <taxon>Actinomycetota</taxon>
        <taxon>Actinomycetes</taxon>
        <taxon>Kitasatosporales</taxon>
        <taxon>Streptomycetaceae</taxon>
        <taxon>Kitasatospora</taxon>
    </lineage>
</organism>
<dbReference type="SUPFAM" id="SSF52777">
    <property type="entry name" value="CoA-dependent acyltransferases"/>
    <property type="match status" value="2"/>
</dbReference>
<accession>A0A8H9HHQ4</accession>
<dbReference type="GO" id="GO:0031177">
    <property type="term" value="F:phosphopantetheine binding"/>
    <property type="evidence" value="ECO:0007669"/>
    <property type="project" value="TreeGrafter"/>
</dbReference>
<dbReference type="Gene3D" id="3.30.559.10">
    <property type="entry name" value="Chloramphenicol acetyltransferase-like domain"/>
    <property type="match status" value="1"/>
</dbReference>
<dbReference type="RefSeq" id="WP_030550883.1">
    <property type="nucleotide sequence ID" value="NZ_BMUB01000001.1"/>
</dbReference>
<reference evidence="5" key="4">
    <citation type="submission" date="2016-08" db="EMBL/GenBank/DDBJ databases">
        <title>Sequencing, assembly and comparative genomics of S. aureofaciens ATCC 10762.</title>
        <authorList>
            <person name="Gradnigo J.S."/>
            <person name="Johnson N."/>
            <person name="Somerville G.A."/>
        </authorList>
    </citation>
    <scope>NUCLEOTIDE SEQUENCE [LARGE SCALE GENOMIC DNA]</scope>
    <source>
        <strain evidence="5">ATCC 10762 / DSM 40127 / CCM 3239 / JCM 4008 / LMG 5968 / NBRC 12843 / NCIMB 8234 / A-377</strain>
    </source>
</reference>
<dbReference type="GO" id="GO:0047527">
    <property type="term" value="F:2,3-dihydroxybenzoate-serine ligase activity"/>
    <property type="evidence" value="ECO:0007669"/>
    <property type="project" value="TreeGrafter"/>
</dbReference>
<dbReference type="Pfam" id="PF00668">
    <property type="entry name" value="Condensation"/>
    <property type="match status" value="1"/>
</dbReference>
<evidence type="ECO:0000259" key="2">
    <source>
        <dbReference type="Pfam" id="PF00668"/>
    </source>
</evidence>
<reference evidence="4" key="3">
    <citation type="submission" date="2016-08" db="EMBL/GenBank/DDBJ databases">
        <title>Sequencing, Assembly and Comparative Genomics of S. aureofaciens ATCC 10762.</title>
        <authorList>
            <person name="Gradnigo J.S."/>
            <person name="Johnson N."/>
            <person name="Somerville G.A."/>
        </authorList>
    </citation>
    <scope>NUCLEOTIDE SEQUENCE [LARGE SCALE GENOMIC DNA]</scope>
    <source>
        <strain evidence="4">ATCC 10762</strain>
    </source>
</reference>